<dbReference type="GO" id="GO:0071555">
    <property type="term" value="P:cell wall organization"/>
    <property type="evidence" value="ECO:0007669"/>
    <property type="project" value="TreeGrafter"/>
</dbReference>
<accession>A0A0B7HUF4</accession>
<proteinExistence type="predicted"/>
<feature type="transmembrane region" description="Helical" evidence="8">
    <location>
        <begin position="14"/>
        <end position="37"/>
    </location>
</feature>
<dbReference type="GO" id="GO:0005886">
    <property type="term" value="C:plasma membrane"/>
    <property type="evidence" value="ECO:0007669"/>
    <property type="project" value="UniProtKB-SubCell"/>
</dbReference>
<evidence type="ECO:0000313" key="9">
    <source>
        <dbReference type="EMBL" id="CEN43321.1"/>
    </source>
</evidence>
<feature type="transmembrane region" description="Helical" evidence="8">
    <location>
        <begin position="259"/>
        <end position="278"/>
    </location>
</feature>
<feature type="binding site" evidence="7">
    <location>
        <position position="162"/>
    </location>
    <ligand>
        <name>Mg(2+)</name>
        <dbReference type="ChEBI" id="CHEBI:18420"/>
    </ligand>
</feature>
<keyword evidence="3 9" id="KW-0808">Transferase</keyword>
<feature type="transmembrane region" description="Helical" evidence="8">
    <location>
        <begin position="312"/>
        <end position="330"/>
    </location>
</feature>
<dbReference type="AlphaFoldDB" id="A0A0B7HUF4"/>
<gene>
    <name evidence="9" type="ORF">CCAND38_100007</name>
</gene>
<dbReference type="Pfam" id="PF00953">
    <property type="entry name" value="Glycos_transf_4"/>
    <property type="match status" value="1"/>
</dbReference>
<feature type="transmembrane region" description="Helical" evidence="8">
    <location>
        <begin position="141"/>
        <end position="158"/>
    </location>
</feature>
<keyword evidence="4 8" id="KW-0812">Transmembrane</keyword>
<evidence type="ECO:0000256" key="3">
    <source>
        <dbReference type="ARBA" id="ARBA00022679"/>
    </source>
</evidence>
<protein>
    <submittedName>
        <fullName evidence="9">Glycosyltransferase, group 4 family</fullName>
    </submittedName>
</protein>
<feature type="transmembrane region" description="Helical" evidence="8">
    <location>
        <begin position="336"/>
        <end position="355"/>
    </location>
</feature>
<sequence length="382" mass="43444">MKELLLSQGLMATIIWVFTLSFVVSYLVLPKIIYIVVNKNLMDNPNERSSHTQRTPTMGGIAFFISIIFTIFFIRDYDVDHIGTNIISSVSILFFIGLKDDLVGVQPKTKIIGQVLSTLILFYGTQLWVRSLDGFFFINEIDFWISVLLSCMVMMAIVNSFNLIDGINGSAAMVGIVIFASFAYIFYLSGNHYYCLLSALCIGFLLAFLRYNLSEKKKIFMGDTGSMIVGFIIGFLVLKFFSLSPEELVNAHIKPINKIWVVLAVIFIPFFDTTRVFVTRIVRHGKPFLADRSHIHHVLIDYTGLTHGKASLFLAFINLVVLVVILYLNTIFSSTYVFLFLSAIFVGLALLLFYFNRSYNTRKSKQKIRRILNKTGLSKHKK</sequence>
<dbReference type="RefSeq" id="WP_082024924.1">
    <property type="nucleotide sequence ID" value="NZ_CDOI01000002.1"/>
</dbReference>
<evidence type="ECO:0000313" key="10">
    <source>
        <dbReference type="Proteomes" id="UP000045051"/>
    </source>
</evidence>
<feature type="transmembrane region" description="Helical" evidence="8">
    <location>
        <begin position="193"/>
        <end position="213"/>
    </location>
</feature>
<evidence type="ECO:0000256" key="4">
    <source>
        <dbReference type="ARBA" id="ARBA00022692"/>
    </source>
</evidence>
<organism evidence="9 10">
    <name type="scientific">Capnocytophaga canis</name>
    <dbReference type="NCBI Taxonomy" id="1848903"/>
    <lineage>
        <taxon>Bacteria</taxon>
        <taxon>Pseudomonadati</taxon>
        <taxon>Bacteroidota</taxon>
        <taxon>Flavobacteriia</taxon>
        <taxon>Flavobacteriales</taxon>
        <taxon>Flavobacteriaceae</taxon>
        <taxon>Capnocytophaga</taxon>
    </lineage>
</organism>
<keyword evidence="7" id="KW-0479">Metal-binding</keyword>
<feature type="transmembrane region" description="Helical" evidence="8">
    <location>
        <begin position="58"/>
        <end position="75"/>
    </location>
</feature>
<feature type="transmembrane region" description="Helical" evidence="8">
    <location>
        <begin position="111"/>
        <end position="129"/>
    </location>
</feature>
<evidence type="ECO:0000256" key="5">
    <source>
        <dbReference type="ARBA" id="ARBA00022989"/>
    </source>
</evidence>
<comment type="subcellular location">
    <subcellularLocation>
        <location evidence="1">Cell membrane</location>
        <topology evidence="1">Multi-pass membrane protein</topology>
    </subcellularLocation>
</comment>
<dbReference type="GO" id="GO:0016780">
    <property type="term" value="F:phosphotransferase activity, for other substituted phosphate groups"/>
    <property type="evidence" value="ECO:0007669"/>
    <property type="project" value="InterPro"/>
</dbReference>
<dbReference type="InterPro" id="IPR000715">
    <property type="entry name" value="Glycosyl_transferase_4"/>
</dbReference>
<evidence type="ECO:0000256" key="2">
    <source>
        <dbReference type="ARBA" id="ARBA00022475"/>
    </source>
</evidence>
<dbReference type="Proteomes" id="UP000045051">
    <property type="component" value="Unassembled WGS sequence"/>
</dbReference>
<feature type="binding site" evidence="7">
    <location>
        <position position="223"/>
    </location>
    <ligand>
        <name>Mg(2+)</name>
        <dbReference type="ChEBI" id="CHEBI:18420"/>
    </ligand>
</feature>
<keyword evidence="10" id="KW-1185">Reference proteome</keyword>
<reference evidence="9 10" key="1">
    <citation type="submission" date="2015-01" db="EMBL/GenBank/DDBJ databases">
        <authorList>
            <person name="Xiang T."/>
            <person name="Song Y."/>
            <person name="Huang L."/>
            <person name="Wang B."/>
            <person name="Wu P."/>
        </authorList>
    </citation>
    <scope>NUCLEOTIDE SEQUENCE [LARGE SCALE GENOMIC DNA]</scope>
    <source>
        <strain evidence="9 10">CcD38</strain>
    </source>
</reference>
<dbReference type="GO" id="GO:0009103">
    <property type="term" value="P:lipopolysaccharide biosynthetic process"/>
    <property type="evidence" value="ECO:0007669"/>
    <property type="project" value="TreeGrafter"/>
</dbReference>
<keyword evidence="2" id="KW-1003">Cell membrane</keyword>
<dbReference type="CDD" id="cd06853">
    <property type="entry name" value="GT_WecA_like"/>
    <property type="match status" value="1"/>
</dbReference>
<dbReference type="GO" id="GO:0044038">
    <property type="term" value="P:cell wall macromolecule biosynthetic process"/>
    <property type="evidence" value="ECO:0007669"/>
    <property type="project" value="TreeGrafter"/>
</dbReference>
<evidence type="ECO:0000256" key="1">
    <source>
        <dbReference type="ARBA" id="ARBA00004651"/>
    </source>
</evidence>
<evidence type="ECO:0000256" key="6">
    <source>
        <dbReference type="ARBA" id="ARBA00023136"/>
    </source>
</evidence>
<dbReference type="PANTHER" id="PTHR22926:SF3">
    <property type="entry name" value="UNDECAPRENYL-PHOSPHATE ALPHA-N-ACETYLGLUCOSAMINYL 1-PHOSPHATE TRANSFERASE"/>
    <property type="match status" value="1"/>
</dbReference>
<keyword evidence="5 8" id="KW-1133">Transmembrane helix</keyword>
<feature type="transmembrane region" description="Helical" evidence="8">
    <location>
        <begin position="225"/>
        <end position="244"/>
    </location>
</feature>
<name>A0A0B7HUF4_9FLAO</name>
<evidence type="ECO:0000256" key="8">
    <source>
        <dbReference type="SAM" id="Phobius"/>
    </source>
</evidence>
<dbReference type="PANTHER" id="PTHR22926">
    <property type="entry name" value="PHOSPHO-N-ACETYLMURAMOYL-PENTAPEPTIDE-TRANSFERASE"/>
    <property type="match status" value="1"/>
</dbReference>
<feature type="transmembrane region" description="Helical" evidence="8">
    <location>
        <begin position="81"/>
        <end position="99"/>
    </location>
</feature>
<feature type="transmembrane region" description="Helical" evidence="8">
    <location>
        <begin position="170"/>
        <end position="187"/>
    </location>
</feature>
<evidence type="ECO:0000256" key="7">
    <source>
        <dbReference type="PIRSR" id="PIRSR600715-1"/>
    </source>
</evidence>
<dbReference type="EMBL" id="CDOI01000002">
    <property type="protein sequence ID" value="CEN43321.1"/>
    <property type="molecule type" value="Genomic_DNA"/>
</dbReference>
<keyword evidence="6 8" id="KW-0472">Membrane</keyword>
<dbReference type="GO" id="GO:0046872">
    <property type="term" value="F:metal ion binding"/>
    <property type="evidence" value="ECO:0007669"/>
    <property type="project" value="UniProtKB-KW"/>
</dbReference>
<comment type="cofactor">
    <cofactor evidence="7">
        <name>Mg(2+)</name>
        <dbReference type="ChEBI" id="CHEBI:18420"/>
    </cofactor>
</comment>
<keyword evidence="7" id="KW-0460">Magnesium</keyword>